<keyword evidence="1" id="KW-0479">Metal-binding</keyword>
<keyword evidence="1" id="KW-0862">Zinc</keyword>
<name>A0AAV2DPQ4_9ROSI</name>
<keyword evidence="1" id="KW-0863">Zinc-finger</keyword>
<dbReference type="EMBL" id="OZ034816">
    <property type="protein sequence ID" value="CAL1375520.1"/>
    <property type="molecule type" value="Genomic_DNA"/>
</dbReference>
<evidence type="ECO:0000259" key="3">
    <source>
        <dbReference type="PROSITE" id="PS50158"/>
    </source>
</evidence>
<feature type="compositionally biased region" description="Basic and acidic residues" evidence="2">
    <location>
        <begin position="210"/>
        <end position="223"/>
    </location>
</feature>
<organism evidence="4 5">
    <name type="scientific">Linum trigynum</name>
    <dbReference type="NCBI Taxonomy" id="586398"/>
    <lineage>
        <taxon>Eukaryota</taxon>
        <taxon>Viridiplantae</taxon>
        <taxon>Streptophyta</taxon>
        <taxon>Embryophyta</taxon>
        <taxon>Tracheophyta</taxon>
        <taxon>Spermatophyta</taxon>
        <taxon>Magnoliopsida</taxon>
        <taxon>eudicotyledons</taxon>
        <taxon>Gunneridae</taxon>
        <taxon>Pentapetalae</taxon>
        <taxon>rosids</taxon>
        <taxon>fabids</taxon>
        <taxon>Malpighiales</taxon>
        <taxon>Linaceae</taxon>
        <taxon>Linum</taxon>
    </lineage>
</organism>
<feature type="compositionally biased region" description="Basic and acidic residues" evidence="2">
    <location>
        <begin position="342"/>
        <end position="351"/>
    </location>
</feature>
<evidence type="ECO:0000256" key="2">
    <source>
        <dbReference type="SAM" id="MobiDB-lite"/>
    </source>
</evidence>
<evidence type="ECO:0000256" key="1">
    <source>
        <dbReference type="PROSITE-ProRule" id="PRU00047"/>
    </source>
</evidence>
<dbReference type="Proteomes" id="UP001497516">
    <property type="component" value="Chromosome 3"/>
</dbReference>
<dbReference type="InterPro" id="IPR001878">
    <property type="entry name" value="Znf_CCHC"/>
</dbReference>
<feature type="compositionally biased region" description="Basic and acidic residues" evidence="2">
    <location>
        <begin position="303"/>
        <end position="329"/>
    </location>
</feature>
<feature type="domain" description="CCHC-type" evidence="3">
    <location>
        <begin position="142"/>
        <end position="155"/>
    </location>
</feature>
<feature type="compositionally biased region" description="Polar residues" evidence="2">
    <location>
        <begin position="159"/>
        <end position="168"/>
    </location>
</feature>
<dbReference type="PANTHER" id="PTHR31286:SF99">
    <property type="entry name" value="DUF4283 DOMAIN-CONTAINING PROTEIN"/>
    <property type="match status" value="1"/>
</dbReference>
<protein>
    <recommendedName>
        <fullName evidence="3">CCHC-type domain-containing protein</fullName>
    </recommendedName>
</protein>
<feature type="compositionally biased region" description="Basic and acidic residues" evidence="2">
    <location>
        <begin position="261"/>
        <end position="296"/>
    </location>
</feature>
<dbReference type="PROSITE" id="PS50158">
    <property type="entry name" value="ZF_CCHC"/>
    <property type="match status" value="1"/>
</dbReference>
<evidence type="ECO:0000313" key="4">
    <source>
        <dbReference type="EMBL" id="CAL1375520.1"/>
    </source>
</evidence>
<dbReference type="AlphaFoldDB" id="A0AAV2DPQ4"/>
<evidence type="ECO:0000313" key="5">
    <source>
        <dbReference type="Proteomes" id="UP001497516"/>
    </source>
</evidence>
<feature type="compositionally biased region" description="Acidic residues" evidence="2">
    <location>
        <begin position="234"/>
        <end position="253"/>
    </location>
</feature>
<feature type="region of interest" description="Disordered" evidence="2">
    <location>
        <begin position="159"/>
        <end position="440"/>
    </location>
</feature>
<accession>A0AAV2DPQ4</accession>
<gene>
    <name evidence="4" type="ORF">LTRI10_LOCUS17311</name>
</gene>
<feature type="compositionally biased region" description="Polar residues" evidence="2">
    <location>
        <begin position="420"/>
        <end position="437"/>
    </location>
</feature>
<sequence>MWAKTGGIKVGDIGNGYFQAIFDSQLDHDRALYGGPWTADDHYIAAEPWRLDFDPDFDSINRAAVWVRLPRLPLAYFDEEILYDIGDKIGRVEKIDYNTANGSRGNYARICVEIDLRKRLVSKYRIKRRVRRVEYEGLHTVCFRCGCYGHLEEGCTLTDQMRNSPGDESSSQSKPPQKQEIRPEIMEDFGPWMLATRTRRKTRQIGNQRKAKENPVKNTKQEETGAGSRFNVLENEDEDEEEGEQEINEEENEATQQSSPESHKEETTKKVSNKESKVNENKGKEKQTEQKAKGQEQTKNNSTKKEKKDTLKGKKQEGGPKNSEKKEETPADPGGKLGIKGRNKEEPRSDLQQKQQTAESSIPQNQHKMGNERGQASGARAGHQPKMLQSPTTKDSKEKAKKKSISPENGKGQPEKINFDLSSGNDTALPESASTPVKSVVDRNTRRGVVAMAIDN</sequence>
<dbReference type="InterPro" id="IPR040256">
    <property type="entry name" value="At4g02000-like"/>
</dbReference>
<keyword evidence="5" id="KW-1185">Reference proteome</keyword>
<dbReference type="InterPro" id="IPR025558">
    <property type="entry name" value="DUF4283"/>
</dbReference>
<reference evidence="4 5" key="1">
    <citation type="submission" date="2024-04" db="EMBL/GenBank/DDBJ databases">
        <authorList>
            <person name="Fracassetti M."/>
        </authorList>
    </citation>
    <scope>NUCLEOTIDE SEQUENCE [LARGE SCALE GENOMIC DNA]</scope>
</reference>
<dbReference type="Pfam" id="PF14111">
    <property type="entry name" value="DUF4283"/>
    <property type="match status" value="1"/>
</dbReference>
<feature type="compositionally biased region" description="Polar residues" evidence="2">
    <location>
        <begin position="352"/>
        <end position="368"/>
    </location>
</feature>
<dbReference type="GO" id="GO:0008270">
    <property type="term" value="F:zinc ion binding"/>
    <property type="evidence" value="ECO:0007669"/>
    <property type="project" value="UniProtKB-KW"/>
</dbReference>
<dbReference type="PANTHER" id="PTHR31286">
    <property type="entry name" value="GLYCINE-RICH CELL WALL STRUCTURAL PROTEIN 1.8-LIKE"/>
    <property type="match status" value="1"/>
</dbReference>
<proteinExistence type="predicted"/>
<dbReference type="GO" id="GO:0003676">
    <property type="term" value="F:nucleic acid binding"/>
    <property type="evidence" value="ECO:0007669"/>
    <property type="project" value="InterPro"/>
</dbReference>